<evidence type="ECO:0000256" key="1">
    <source>
        <dbReference type="ARBA" id="ARBA00002274"/>
    </source>
</evidence>
<accession>A0A5D4GXJ3</accession>
<dbReference type="AlphaFoldDB" id="A0A5D4GXJ3"/>
<dbReference type="SUPFAM" id="SSF52540">
    <property type="entry name" value="P-loop containing nucleoside triphosphate hydrolases"/>
    <property type="match status" value="1"/>
</dbReference>
<dbReference type="Pfam" id="PF02606">
    <property type="entry name" value="LpxK"/>
    <property type="match status" value="1"/>
</dbReference>
<evidence type="ECO:0000256" key="7">
    <source>
        <dbReference type="ARBA" id="ARBA00022679"/>
    </source>
</evidence>
<evidence type="ECO:0000256" key="3">
    <source>
        <dbReference type="ARBA" id="ARBA00012071"/>
    </source>
</evidence>
<evidence type="ECO:0000256" key="8">
    <source>
        <dbReference type="ARBA" id="ARBA00022741"/>
    </source>
</evidence>
<evidence type="ECO:0000256" key="11">
    <source>
        <dbReference type="ARBA" id="ARBA00023098"/>
    </source>
</evidence>
<gene>
    <name evidence="13" type="primary">lpxK</name>
    <name evidence="14" type="ORF">FY036_12915</name>
</gene>
<comment type="caution">
    <text evidence="14">The sequence shown here is derived from an EMBL/GenBank/DDBJ whole genome shotgun (WGS) entry which is preliminary data.</text>
</comment>
<evidence type="ECO:0000256" key="9">
    <source>
        <dbReference type="ARBA" id="ARBA00022777"/>
    </source>
</evidence>
<evidence type="ECO:0000256" key="2">
    <source>
        <dbReference type="ARBA" id="ARBA00004870"/>
    </source>
</evidence>
<dbReference type="UniPathway" id="UPA00359">
    <property type="reaction ID" value="UER00482"/>
</dbReference>
<dbReference type="PANTHER" id="PTHR42724">
    <property type="entry name" value="TETRAACYLDISACCHARIDE 4'-KINASE"/>
    <property type="match status" value="1"/>
</dbReference>
<evidence type="ECO:0000313" key="15">
    <source>
        <dbReference type="Proteomes" id="UP000323258"/>
    </source>
</evidence>
<protein>
    <recommendedName>
        <fullName evidence="4 13">Tetraacyldisaccharide 4'-kinase</fullName>
        <ecNumber evidence="3 13">2.7.1.130</ecNumber>
    </recommendedName>
    <alternativeName>
        <fullName evidence="12 13">Lipid A 4'-kinase</fullName>
    </alternativeName>
</protein>
<comment type="pathway">
    <text evidence="2 13">Glycolipid biosynthesis; lipid IV(A) biosynthesis; lipid IV(A) from (3R)-3-hydroxytetradecanoyl-[acyl-carrier-protein] and UDP-N-acetyl-alpha-D-glucosamine: step 6/6.</text>
</comment>
<name>A0A5D4GXJ3_9HYPH</name>
<dbReference type="GO" id="GO:0009244">
    <property type="term" value="P:lipopolysaccharide core region biosynthetic process"/>
    <property type="evidence" value="ECO:0007669"/>
    <property type="project" value="TreeGrafter"/>
</dbReference>
<keyword evidence="6 13" id="KW-0441">Lipid A biosynthesis</keyword>
<comment type="similarity">
    <text evidence="13">Belongs to the LpxK family.</text>
</comment>
<dbReference type="NCBIfam" id="TIGR00682">
    <property type="entry name" value="lpxK"/>
    <property type="match status" value="1"/>
</dbReference>
<dbReference type="HAMAP" id="MF_00409">
    <property type="entry name" value="LpxK"/>
    <property type="match status" value="1"/>
</dbReference>
<comment type="catalytic activity">
    <reaction evidence="13">
        <text>a lipid A disaccharide + ATP = a lipid IVA + ADP + H(+)</text>
        <dbReference type="Rhea" id="RHEA:67840"/>
        <dbReference type="ChEBI" id="CHEBI:15378"/>
        <dbReference type="ChEBI" id="CHEBI:30616"/>
        <dbReference type="ChEBI" id="CHEBI:176343"/>
        <dbReference type="ChEBI" id="CHEBI:176425"/>
        <dbReference type="ChEBI" id="CHEBI:456216"/>
        <dbReference type="EC" id="2.7.1.130"/>
    </reaction>
</comment>
<keyword evidence="8 13" id="KW-0547">Nucleotide-binding</keyword>
<reference evidence="14 15" key="1">
    <citation type="submission" date="2019-08" db="EMBL/GenBank/DDBJ databases">
        <authorList>
            <person name="Seo Y.L."/>
        </authorList>
    </citation>
    <scope>NUCLEOTIDE SEQUENCE [LARGE SCALE GENOMIC DNA]</scope>
    <source>
        <strain evidence="14 15">MaA-C15</strain>
    </source>
</reference>
<dbReference type="GO" id="GO:0005886">
    <property type="term" value="C:plasma membrane"/>
    <property type="evidence" value="ECO:0007669"/>
    <property type="project" value="TreeGrafter"/>
</dbReference>
<reference evidence="14 15" key="2">
    <citation type="submission" date="2019-09" db="EMBL/GenBank/DDBJ databases">
        <title>Mesorhizobium sp. MaA-C15 isolated from Microcystis aeruginosa.</title>
        <authorList>
            <person name="Jeong S.E."/>
            <person name="Jin H.M."/>
            <person name="Jeon C.O."/>
        </authorList>
    </citation>
    <scope>NUCLEOTIDE SEQUENCE [LARGE SCALE GENOMIC DNA]</scope>
    <source>
        <strain evidence="14 15">MaA-C15</strain>
    </source>
</reference>
<evidence type="ECO:0000256" key="4">
    <source>
        <dbReference type="ARBA" id="ARBA00016436"/>
    </source>
</evidence>
<evidence type="ECO:0000256" key="12">
    <source>
        <dbReference type="ARBA" id="ARBA00029757"/>
    </source>
</evidence>
<proteinExistence type="inferred from homology"/>
<dbReference type="GO" id="GO:0005524">
    <property type="term" value="F:ATP binding"/>
    <property type="evidence" value="ECO:0007669"/>
    <property type="project" value="UniProtKB-UniRule"/>
</dbReference>
<dbReference type="GO" id="GO:0009245">
    <property type="term" value="P:lipid A biosynthetic process"/>
    <property type="evidence" value="ECO:0007669"/>
    <property type="project" value="UniProtKB-UniRule"/>
</dbReference>
<keyword evidence="9 13" id="KW-0418">Kinase</keyword>
<keyword evidence="7 13" id="KW-0808">Transferase</keyword>
<dbReference type="InterPro" id="IPR003758">
    <property type="entry name" value="LpxK"/>
</dbReference>
<organism evidence="14 15">
    <name type="scientific">Neoaquamicrobium microcysteis</name>
    <dbReference type="NCBI Taxonomy" id="2682781"/>
    <lineage>
        <taxon>Bacteria</taxon>
        <taxon>Pseudomonadati</taxon>
        <taxon>Pseudomonadota</taxon>
        <taxon>Alphaproteobacteria</taxon>
        <taxon>Hyphomicrobiales</taxon>
        <taxon>Phyllobacteriaceae</taxon>
        <taxon>Neoaquamicrobium</taxon>
    </lineage>
</organism>
<dbReference type="Proteomes" id="UP000323258">
    <property type="component" value="Unassembled WGS sequence"/>
</dbReference>
<keyword evidence="11 13" id="KW-0443">Lipid metabolism</keyword>
<evidence type="ECO:0000256" key="6">
    <source>
        <dbReference type="ARBA" id="ARBA00022556"/>
    </source>
</evidence>
<dbReference type="PANTHER" id="PTHR42724:SF1">
    <property type="entry name" value="TETRAACYLDISACCHARIDE 4'-KINASE, MITOCHONDRIAL-RELATED"/>
    <property type="match status" value="1"/>
</dbReference>
<evidence type="ECO:0000313" key="14">
    <source>
        <dbReference type="EMBL" id="TYR31985.1"/>
    </source>
</evidence>
<dbReference type="RefSeq" id="WP_148915142.1">
    <property type="nucleotide sequence ID" value="NZ_VSZS01000063.1"/>
</dbReference>
<dbReference type="OrthoDB" id="9766423at2"/>
<dbReference type="EMBL" id="VSZS01000063">
    <property type="protein sequence ID" value="TYR31985.1"/>
    <property type="molecule type" value="Genomic_DNA"/>
</dbReference>
<evidence type="ECO:0000256" key="10">
    <source>
        <dbReference type="ARBA" id="ARBA00022840"/>
    </source>
</evidence>
<dbReference type="GO" id="GO:0009029">
    <property type="term" value="F:lipid-A 4'-kinase activity"/>
    <property type="evidence" value="ECO:0007669"/>
    <property type="project" value="UniProtKB-UniRule"/>
</dbReference>
<feature type="binding site" evidence="13">
    <location>
        <begin position="54"/>
        <end position="61"/>
    </location>
    <ligand>
        <name>ATP</name>
        <dbReference type="ChEBI" id="CHEBI:30616"/>
    </ligand>
</feature>
<sequence length="343" mass="36609">MVSEAPPFWWRKADWRAWSLWPFSAAYGAVARRRLLNAPREKVDAPVLCVGNLTVGGSGKTPVAIALARQAAAMGLKPGILSRGHGGSVAGHPHFVDPHHDSARHVGDEPLLLARAAPVAVTADRAAGARMLIARGCNFIIMDDGFQSARIHIDHALIVVDARRGIGNGHTIPGGPMRASLVDQMRYADGVLKVGEGPAAETVLRQAARAGRPFYEASVVPTAPEGIAGARCLAFAGIGEPEKFFDTVTAVGGELIVSKSFGDHHFYSDFDAQDLLATADAQGLQLVTTAKDAVRLDNSSEALSALRKRAKIIEIEAVFELERTPRVLIEATLDAWRLRRAGS</sequence>
<keyword evidence="5 13" id="KW-0444">Lipid biosynthesis</keyword>
<comment type="function">
    <text evidence="1 13">Transfers the gamma-phosphate of ATP to the 4'-position of a tetraacyldisaccharide 1-phosphate intermediate (termed DS-1-P) to form tetraacyldisaccharide 1,4'-bis-phosphate (lipid IVA).</text>
</comment>
<evidence type="ECO:0000256" key="5">
    <source>
        <dbReference type="ARBA" id="ARBA00022516"/>
    </source>
</evidence>
<keyword evidence="10 13" id="KW-0067">ATP-binding</keyword>
<dbReference type="InterPro" id="IPR027417">
    <property type="entry name" value="P-loop_NTPase"/>
</dbReference>
<evidence type="ECO:0000256" key="13">
    <source>
        <dbReference type="HAMAP-Rule" id="MF_00409"/>
    </source>
</evidence>
<keyword evidence="15" id="KW-1185">Reference proteome</keyword>
<dbReference type="EC" id="2.7.1.130" evidence="3 13"/>